<feature type="transmembrane region" description="Helical" evidence="1">
    <location>
        <begin position="72"/>
        <end position="98"/>
    </location>
</feature>
<feature type="transmembrane region" description="Helical" evidence="1">
    <location>
        <begin position="243"/>
        <end position="262"/>
    </location>
</feature>
<dbReference type="InterPro" id="IPR026870">
    <property type="entry name" value="Zinc_ribbon_dom"/>
</dbReference>
<feature type="transmembrane region" description="Helical" evidence="1">
    <location>
        <begin position="210"/>
        <end position="231"/>
    </location>
</feature>
<comment type="caution">
    <text evidence="3">The sequence shown here is derived from an EMBL/GenBank/DDBJ whole genome shotgun (WGS) entry which is preliminary data.</text>
</comment>
<evidence type="ECO:0000259" key="2">
    <source>
        <dbReference type="Pfam" id="PF13240"/>
    </source>
</evidence>
<gene>
    <name evidence="3" type="ORF">HF849_21060</name>
</gene>
<dbReference type="AlphaFoldDB" id="A0A7X9XRL6"/>
<feature type="transmembrane region" description="Helical" evidence="1">
    <location>
        <begin position="148"/>
        <end position="172"/>
    </location>
</feature>
<accession>A0A7X9XRL6</accession>
<feature type="domain" description="Zinc-ribbon" evidence="2">
    <location>
        <begin position="2"/>
        <end position="22"/>
    </location>
</feature>
<dbReference type="EMBL" id="JABAGD010000051">
    <property type="protein sequence ID" value="NMF07186.1"/>
    <property type="molecule type" value="Genomic_DNA"/>
</dbReference>
<name>A0A7X9XRL6_CLOBE</name>
<dbReference type="Proteomes" id="UP000587880">
    <property type="component" value="Unassembled WGS sequence"/>
</dbReference>
<keyword evidence="1" id="KW-0472">Membrane</keyword>
<evidence type="ECO:0000313" key="3">
    <source>
        <dbReference type="EMBL" id="NMF07186.1"/>
    </source>
</evidence>
<evidence type="ECO:0000313" key="4">
    <source>
        <dbReference type="Proteomes" id="UP000587880"/>
    </source>
</evidence>
<evidence type="ECO:0000256" key="1">
    <source>
        <dbReference type="SAM" id="Phobius"/>
    </source>
</evidence>
<feature type="transmembrane region" description="Helical" evidence="1">
    <location>
        <begin position="184"/>
        <end position="204"/>
    </location>
</feature>
<sequence>MFCKNCGSEILDGDRFCGSCGCQQFENDIRKETFTTVKPIDSGIIKVFKNYFIKPVSFFSELKDEELLKSSIALLLGLPIIQGLLNILYVSAIINSIFSMVKKLPTILASAKIISEQEALKASQQLMMSNEILDAKNKINAFIDNKDIFINGFIQVFVIIILTAIILAILNAIVLKSKIKPTDILFISTSSYIPLVISMALASIVTLVSIIFGLLIIGSGYILSFITLYSGIKQISEEKNDKVFIIMIILFISCSAILALFITSQIESSLISTINIFNSFKNII</sequence>
<protein>
    <submittedName>
        <fullName evidence="3">Zinc ribbon domain-containing protein</fullName>
    </submittedName>
</protein>
<organism evidence="3 4">
    <name type="scientific">Clostridium beijerinckii</name>
    <name type="common">Clostridium MP</name>
    <dbReference type="NCBI Taxonomy" id="1520"/>
    <lineage>
        <taxon>Bacteria</taxon>
        <taxon>Bacillati</taxon>
        <taxon>Bacillota</taxon>
        <taxon>Clostridia</taxon>
        <taxon>Eubacteriales</taxon>
        <taxon>Clostridiaceae</taxon>
        <taxon>Clostridium</taxon>
    </lineage>
</organism>
<keyword evidence="1" id="KW-1133">Transmembrane helix</keyword>
<reference evidence="3 4" key="1">
    <citation type="submission" date="2020-04" db="EMBL/GenBank/DDBJ databases">
        <authorList>
            <person name="Hitch T.C.A."/>
            <person name="Wylensek D."/>
            <person name="Clavel T."/>
        </authorList>
    </citation>
    <scope>NUCLEOTIDE SEQUENCE [LARGE SCALE GENOMIC DNA]</scope>
    <source>
        <strain evidence="3 4">WB01_NA02</strain>
    </source>
</reference>
<dbReference type="RefSeq" id="WP_168983043.1">
    <property type="nucleotide sequence ID" value="NZ_JABAGD010000051.1"/>
</dbReference>
<dbReference type="Pfam" id="PF13240">
    <property type="entry name" value="Zn_Ribbon_1"/>
    <property type="match status" value="1"/>
</dbReference>
<keyword evidence="1" id="KW-0812">Transmembrane</keyword>
<proteinExistence type="predicted"/>